<feature type="domain" description="Enoyl reductase (ER)" evidence="3">
    <location>
        <begin position="16"/>
        <end position="345"/>
    </location>
</feature>
<keyword evidence="2" id="KW-0560">Oxidoreductase</keyword>
<dbReference type="AlphaFoldDB" id="A0A0M8MS26"/>
<dbReference type="PANTHER" id="PTHR48106">
    <property type="entry name" value="QUINONE OXIDOREDUCTASE PIG3-RELATED"/>
    <property type="match status" value="1"/>
</dbReference>
<dbReference type="EMBL" id="LGAV01000007">
    <property type="protein sequence ID" value="KOS13194.1"/>
    <property type="molecule type" value="Genomic_DNA"/>
</dbReference>
<dbReference type="GO" id="GO:0070402">
    <property type="term" value="F:NADPH binding"/>
    <property type="evidence" value="ECO:0007669"/>
    <property type="project" value="TreeGrafter"/>
</dbReference>
<dbReference type="Gene3D" id="3.90.180.10">
    <property type="entry name" value="Medium-chain alcohol dehydrogenases, catalytic domain"/>
    <property type="match status" value="1"/>
</dbReference>
<gene>
    <name evidence="4" type="ORF">Malapachy_1548</name>
</gene>
<dbReference type="Pfam" id="PF00107">
    <property type="entry name" value="ADH_zinc_N"/>
    <property type="match status" value="1"/>
</dbReference>
<accession>A0A0M8MS26</accession>
<dbReference type="Gene3D" id="3.40.50.720">
    <property type="entry name" value="NAD(P)-binding Rossmann-like Domain"/>
    <property type="match status" value="1"/>
</dbReference>
<reference evidence="4 5" key="1">
    <citation type="submission" date="2015-07" db="EMBL/GenBank/DDBJ databases">
        <title>Draft Genome Sequence of Malassezia furfur CBS1878 and Malassezia pachydermatis CBS1879.</title>
        <authorList>
            <person name="Triana S."/>
            <person name="Ohm R."/>
            <person name="Gonzalez A."/>
            <person name="DeCock H."/>
            <person name="Restrepo S."/>
            <person name="Celis A."/>
        </authorList>
    </citation>
    <scope>NUCLEOTIDE SEQUENCE [LARGE SCALE GENOMIC DNA]</scope>
    <source>
        <strain evidence="4 5">CBS 1879</strain>
    </source>
</reference>
<dbReference type="GO" id="GO:0016651">
    <property type="term" value="F:oxidoreductase activity, acting on NAD(P)H"/>
    <property type="evidence" value="ECO:0007669"/>
    <property type="project" value="TreeGrafter"/>
</dbReference>
<evidence type="ECO:0000256" key="1">
    <source>
        <dbReference type="ARBA" id="ARBA00022857"/>
    </source>
</evidence>
<dbReference type="InterPro" id="IPR036291">
    <property type="entry name" value="NAD(P)-bd_dom_sf"/>
</dbReference>
<dbReference type="CDD" id="cd05276">
    <property type="entry name" value="p53_inducible_oxidoreductase"/>
    <property type="match status" value="1"/>
</dbReference>
<dbReference type="NCBIfam" id="TIGR02824">
    <property type="entry name" value="quinone_pig3"/>
    <property type="match status" value="1"/>
</dbReference>
<name>A0A0M8MS26_9BASI</name>
<dbReference type="InterPro" id="IPR013149">
    <property type="entry name" value="ADH-like_C"/>
</dbReference>
<keyword evidence="5" id="KW-1185">Reference proteome</keyword>
<evidence type="ECO:0000256" key="2">
    <source>
        <dbReference type="ARBA" id="ARBA00023002"/>
    </source>
</evidence>
<keyword evidence="1" id="KW-0521">NADP</keyword>
<dbReference type="Pfam" id="PF08240">
    <property type="entry name" value="ADH_N"/>
    <property type="match status" value="1"/>
</dbReference>
<dbReference type="OrthoDB" id="203908at2759"/>
<dbReference type="InterPro" id="IPR011032">
    <property type="entry name" value="GroES-like_sf"/>
</dbReference>
<dbReference type="SUPFAM" id="SSF51735">
    <property type="entry name" value="NAD(P)-binding Rossmann-fold domains"/>
    <property type="match status" value="1"/>
</dbReference>
<evidence type="ECO:0000313" key="5">
    <source>
        <dbReference type="Proteomes" id="UP000037751"/>
    </source>
</evidence>
<dbReference type="InterPro" id="IPR014189">
    <property type="entry name" value="Quinone_OxRdtase_PIG3"/>
</dbReference>
<dbReference type="PANTHER" id="PTHR48106:SF18">
    <property type="entry name" value="QUINONE OXIDOREDUCTASE PIG3"/>
    <property type="match status" value="1"/>
</dbReference>
<dbReference type="VEuPathDB" id="FungiDB:Malapachy_1548"/>
<protein>
    <submittedName>
        <fullName evidence="4">Quinone oxidoreductase</fullName>
    </submittedName>
</protein>
<dbReference type="Proteomes" id="UP000037751">
    <property type="component" value="Unassembled WGS sequence"/>
</dbReference>
<evidence type="ECO:0000313" key="4">
    <source>
        <dbReference type="EMBL" id="KOS13194.1"/>
    </source>
</evidence>
<dbReference type="GeneID" id="28727927"/>
<dbReference type="SMART" id="SM00829">
    <property type="entry name" value="PKS_ER"/>
    <property type="match status" value="1"/>
</dbReference>
<dbReference type="InterPro" id="IPR013154">
    <property type="entry name" value="ADH-like_N"/>
</dbReference>
<evidence type="ECO:0000259" key="3">
    <source>
        <dbReference type="SMART" id="SM00829"/>
    </source>
</evidence>
<dbReference type="RefSeq" id="XP_017990826.1">
    <property type="nucleotide sequence ID" value="XM_018136052.1"/>
</dbReference>
<sequence length="348" mass="37203">MLPTSMRAVIVDQGKGPSSALRLGEVPTPVLQVENEPPSIIVKVRAFGLNRMDLYQREGKYPVPPGISEILGVEFSGEVAGVGQGVSGFQPGDSVLGLAQGGAYAEYIKVPASMTLQKSPKLSWEQAAAIPEAFLTAYQALELLTSQKPGDNVLIHAGASGVGLAAIQLARLRGARTIYVTAGSQEKIDVCKSLGATEGFNYKESDWAAELHKATNGQGVDVILDFVGASYFANNLKSLRRDGRMSVQAFLGGSTLPQGTNLAPLLAKRLRIEGSTLRSRSVEYQTKLVQGFLQSGGLEALERGADGTKNDKALQLIIHKAFDWHDIKQAHDEMEANKNIGKMVVTIS</sequence>
<dbReference type="SUPFAM" id="SSF50129">
    <property type="entry name" value="GroES-like"/>
    <property type="match status" value="1"/>
</dbReference>
<proteinExistence type="predicted"/>
<organism evidence="4 5">
    <name type="scientific">Malassezia pachydermatis</name>
    <dbReference type="NCBI Taxonomy" id="77020"/>
    <lineage>
        <taxon>Eukaryota</taxon>
        <taxon>Fungi</taxon>
        <taxon>Dikarya</taxon>
        <taxon>Basidiomycota</taxon>
        <taxon>Ustilaginomycotina</taxon>
        <taxon>Malasseziomycetes</taxon>
        <taxon>Malasseziales</taxon>
        <taxon>Malasseziaceae</taxon>
        <taxon>Malassezia</taxon>
    </lineage>
</organism>
<dbReference type="STRING" id="77020.A0A0M8MS26"/>
<comment type="caution">
    <text evidence="4">The sequence shown here is derived from an EMBL/GenBank/DDBJ whole genome shotgun (WGS) entry which is preliminary data.</text>
</comment>
<dbReference type="InterPro" id="IPR020843">
    <property type="entry name" value="ER"/>
</dbReference>